<dbReference type="SUPFAM" id="SSF48498">
    <property type="entry name" value="Tetracyclin repressor-like, C-terminal domain"/>
    <property type="match status" value="1"/>
</dbReference>
<protein>
    <submittedName>
        <fullName evidence="7">Transcriptional regulator</fullName>
    </submittedName>
</protein>
<gene>
    <name evidence="7" type="ORF">CryarDRAFT_2605</name>
</gene>
<dbReference type="InterPro" id="IPR036271">
    <property type="entry name" value="Tet_transcr_reg_TetR-rel_C_sf"/>
</dbReference>
<dbReference type="PANTHER" id="PTHR30055">
    <property type="entry name" value="HTH-TYPE TRANSCRIPTIONAL REGULATOR RUTR"/>
    <property type="match status" value="1"/>
</dbReference>
<organism evidence="7 8">
    <name type="scientific">Cryptosporangium arvum DSM 44712</name>
    <dbReference type="NCBI Taxonomy" id="927661"/>
    <lineage>
        <taxon>Bacteria</taxon>
        <taxon>Bacillati</taxon>
        <taxon>Actinomycetota</taxon>
        <taxon>Actinomycetes</taxon>
        <taxon>Cryptosporangiales</taxon>
        <taxon>Cryptosporangiaceae</taxon>
        <taxon>Cryptosporangium</taxon>
    </lineage>
</organism>
<dbReference type="PROSITE" id="PS50977">
    <property type="entry name" value="HTH_TETR_2"/>
    <property type="match status" value="1"/>
</dbReference>
<keyword evidence="2" id="KW-0805">Transcription regulation</keyword>
<dbReference type="Gene3D" id="1.10.357.10">
    <property type="entry name" value="Tetracycline Repressor, domain 2"/>
    <property type="match status" value="1"/>
</dbReference>
<dbReference type="GO" id="GO:0003700">
    <property type="term" value="F:DNA-binding transcription factor activity"/>
    <property type="evidence" value="ECO:0007669"/>
    <property type="project" value="TreeGrafter"/>
</dbReference>
<reference evidence="7 8" key="1">
    <citation type="submission" date="2013-07" db="EMBL/GenBank/DDBJ databases">
        <authorList>
            <consortium name="DOE Joint Genome Institute"/>
            <person name="Eisen J."/>
            <person name="Huntemann M."/>
            <person name="Han J."/>
            <person name="Chen A."/>
            <person name="Kyrpides N."/>
            <person name="Mavromatis K."/>
            <person name="Markowitz V."/>
            <person name="Palaniappan K."/>
            <person name="Ivanova N."/>
            <person name="Schaumberg A."/>
            <person name="Pati A."/>
            <person name="Liolios K."/>
            <person name="Nordberg H.P."/>
            <person name="Cantor M.N."/>
            <person name="Hua S.X."/>
            <person name="Woyke T."/>
        </authorList>
    </citation>
    <scope>NUCLEOTIDE SEQUENCE [LARGE SCALE GENOMIC DNA]</scope>
    <source>
        <strain evidence="7 8">DSM 44712</strain>
    </source>
</reference>
<feature type="domain" description="HTH tetR-type" evidence="6">
    <location>
        <begin position="6"/>
        <end position="66"/>
    </location>
</feature>
<keyword evidence="1" id="KW-0678">Repressor</keyword>
<sequence length="201" mass="22442">MTTKRRGKSREIARSAISVLSEHGVRNARLADIGAGLGMTGAHLLYYFESKTDLFMASLRIVESDLRERAESAFAELATAQERWRWLVDAAAPSGLRDSNLMMWLEAWSEAVHDPAVHQLITELETGWQGLVREVLEYGVETGELDADLDVETFVEGFSALLDGLTIRAVVGYRPVDKARIVEICDRFAEAHLRWNTPAPV</sequence>
<keyword evidence="3 5" id="KW-0238">DNA-binding</keyword>
<name>A0A010YMN9_9ACTN</name>
<evidence type="ECO:0000313" key="8">
    <source>
        <dbReference type="Proteomes" id="UP000021053"/>
    </source>
</evidence>
<dbReference type="InterPro" id="IPR039538">
    <property type="entry name" value="BetI_C"/>
</dbReference>
<evidence type="ECO:0000256" key="4">
    <source>
        <dbReference type="ARBA" id="ARBA00023163"/>
    </source>
</evidence>
<evidence type="ECO:0000259" key="6">
    <source>
        <dbReference type="PROSITE" id="PS50977"/>
    </source>
</evidence>
<dbReference type="GO" id="GO:0000976">
    <property type="term" value="F:transcription cis-regulatory region binding"/>
    <property type="evidence" value="ECO:0007669"/>
    <property type="project" value="TreeGrafter"/>
</dbReference>
<feature type="DNA-binding region" description="H-T-H motif" evidence="5">
    <location>
        <begin position="29"/>
        <end position="48"/>
    </location>
</feature>
<proteinExistence type="predicted"/>
<dbReference type="InterPro" id="IPR001647">
    <property type="entry name" value="HTH_TetR"/>
</dbReference>
<evidence type="ECO:0000256" key="5">
    <source>
        <dbReference type="PROSITE-ProRule" id="PRU00335"/>
    </source>
</evidence>
<dbReference type="PANTHER" id="PTHR30055:SF234">
    <property type="entry name" value="HTH-TYPE TRANSCRIPTIONAL REGULATOR BETI"/>
    <property type="match status" value="1"/>
</dbReference>
<dbReference type="HOGENOM" id="CLU_069356_15_3_11"/>
<dbReference type="Pfam" id="PF13977">
    <property type="entry name" value="TetR_C_6"/>
    <property type="match status" value="1"/>
</dbReference>
<dbReference type="EMBL" id="JFBT01000001">
    <property type="protein sequence ID" value="EXG81490.1"/>
    <property type="molecule type" value="Genomic_DNA"/>
</dbReference>
<evidence type="ECO:0000256" key="3">
    <source>
        <dbReference type="ARBA" id="ARBA00023125"/>
    </source>
</evidence>
<keyword evidence="8" id="KW-1185">Reference proteome</keyword>
<evidence type="ECO:0000256" key="1">
    <source>
        <dbReference type="ARBA" id="ARBA00022491"/>
    </source>
</evidence>
<dbReference type="OrthoDB" id="3777289at2"/>
<dbReference type="Pfam" id="PF00440">
    <property type="entry name" value="TetR_N"/>
    <property type="match status" value="1"/>
</dbReference>
<dbReference type="AlphaFoldDB" id="A0A010YMN9"/>
<keyword evidence="4" id="KW-0804">Transcription</keyword>
<comment type="caution">
    <text evidence="7">The sequence shown here is derived from an EMBL/GenBank/DDBJ whole genome shotgun (WGS) entry which is preliminary data.</text>
</comment>
<evidence type="ECO:0000256" key="2">
    <source>
        <dbReference type="ARBA" id="ARBA00023015"/>
    </source>
</evidence>
<accession>A0A010YMN9</accession>
<dbReference type="InterPro" id="IPR009057">
    <property type="entry name" value="Homeodomain-like_sf"/>
</dbReference>
<dbReference type="Proteomes" id="UP000021053">
    <property type="component" value="Unassembled WGS sequence"/>
</dbReference>
<dbReference type="RefSeq" id="WP_084700413.1">
    <property type="nucleotide sequence ID" value="NZ_KK073874.1"/>
</dbReference>
<dbReference type="SUPFAM" id="SSF46689">
    <property type="entry name" value="Homeodomain-like"/>
    <property type="match status" value="1"/>
</dbReference>
<dbReference type="InterPro" id="IPR050109">
    <property type="entry name" value="HTH-type_TetR-like_transc_reg"/>
</dbReference>
<evidence type="ECO:0000313" key="7">
    <source>
        <dbReference type="EMBL" id="EXG81490.1"/>
    </source>
</evidence>